<proteinExistence type="predicted"/>
<keyword evidence="2" id="KW-1185">Reference proteome</keyword>
<reference evidence="1 2" key="1">
    <citation type="submission" date="2024-10" db="EMBL/GenBank/DDBJ databases">
        <title>The Natural Products Discovery Center: Release of the First 8490 Sequenced Strains for Exploring Actinobacteria Biosynthetic Diversity.</title>
        <authorList>
            <person name="Kalkreuter E."/>
            <person name="Kautsar S.A."/>
            <person name="Yang D."/>
            <person name="Bader C.D."/>
            <person name="Teijaro C.N."/>
            <person name="Fluegel L."/>
            <person name="Davis C.M."/>
            <person name="Simpson J.R."/>
            <person name="Lauterbach L."/>
            <person name="Steele A.D."/>
            <person name="Gui C."/>
            <person name="Meng S."/>
            <person name="Li G."/>
            <person name="Viehrig K."/>
            <person name="Ye F."/>
            <person name="Su P."/>
            <person name="Kiefer A.F."/>
            <person name="Nichols A."/>
            <person name="Cepeda A.J."/>
            <person name="Yan W."/>
            <person name="Fan B."/>
            <person name="Jiang Y."/>
            <person name="Adhikari A."/>
            <person name="Zheng C.-J."/>
            <person name="Schuster L."/>
            <person name="Cowan T.M."/>
            <person name="Smanski M.J."/>
            <person name="Chevrette M.G."/>
            <person name="De Carvalho L.P.S."/>
            <person name="Shen B."/>
        </authorList>
    </citation>
    <scope>NUCLEOTIDE SEQUENCE [LARGE SCALE GENOMIC DNA]</scope>
    <source>
        <strain evidence="1 2">NPDC003040</strain>
    </source>
</reference>
<sequence>MDRVRKLFRRLSFALPLVPPFGLSALFAGKLRAAGIAVPGPA</sequence>
<comment type="caution">
    <text evidence="1">The sequence shown here is derived from an EMBL/GenBank/DDBJ whole genome shotgun (WGS) entry which is preliminary data.</text>
</comment>
<protein>
    <submittedName>
        <fullName evidence="1">Uncharacterized protein</fullName>
    </submittedName>
</protein>
<dbReference type="RefSeq" id="WP_387722857.1">
    <property type="nucleotide sequence ID" value="NZ_JBIAPI010000009.1"/>
</dbReference>
<dbReference type="EMBL" id="JBIAPI010000009">
    <property type="protein sequence ID" value="MFF3227080.1"/>
    <property type="molecule type" value="Genomic_DNA"/>
</dbReference>
<organism evidence="1 2">
    <name type="scientific">Nocardia suismassiliense</name>
    <dbReference type="NCBI Taxonomy" id="2077092"/>
    <lineage>
        <taxon>Bacteria</taxon>
        <taxon>Bacillati</taxon>
        <taxon>Actinomycetota</taxon>
        <taxon>Actinomycetes</taxon>
        <taxon>Mycobacteriales</taxon>
        <taxon>Nocardiaceae</taxon>
        <taxon>Nocardia</taxon>
    </lineage>
</organism>
<evidence type="ECO:0000313" key="1">
    <source>
        <dbReference type="EMBL" id="MFF3227080.1"/>
    </source>
</evidence>
<accession>A0ABW6R0M4</accession>
<dbReference type="Proteomes" id="UP001601948">
    <property type="component" value="Unassembled WGS sequence"/>
</dbReference>
<evidence type="ECO:0000313" key="2">
    <source>
        <dbReference type="Proteomes" id="UP001601948"/>
    </source>
</evidence>
<name>A0ABW6R0M4_9NOCA</name>
<gene>
    <name evidence="1" type="ORF">ACFYV7_30080</name>
</gene>